<sequence length="146" mass="17375">MDGLIRRCRGRRCRWGRRCSRPCRRRRRSRACRRRTACRSSARRRCRWCAPRPRGSPAPPRRRRCSASSRRTCKRRRPGTARRSRTCRRRAWSRSRKLLLGAFPSRRLSVGRSLAGRVWQFRACHERWRWVHGRQVGAAVAAARAL</sequence>
<dbReference type="Proteomes" id="UP000015106">
    <property type="component" value="Chromosome 5"/>
</dbReference>
<dbReference type="Gramene" id="TuG1812G0500005116.01.T01">
    <property type="protein sequence ID" value="TuG1812G0500005116.01.T01"/>
    <property type="gene ID" value="TuG1812G0500005116.01"/>
</dbReference>
<organism evidence="2 3">
    <name type="scientific">Triticum urartu</name>
    <name type="common">Red wild einkorn</name>
    <name type="synonym">Crithodium urartu</name>
    <dbReference type="NCBI Taxonomy" id="4572"/>
    <lineage>
        <taxon>Eukaryota</taxon>
        <taxon>Viridiplantae</taxon>
        <taxon>Streptophyta</taxon>
        <taxon>Embryophyta</taxon>
        <taxon>Tracheophyta</taxon>
        <taxon>Spermatophyta</taxon>
        <taxon>Magnoliopsida</taxon>
        <taxon>Liliopsida</taxon>
        <taxon>Poales</taxon>
        <taxon>Poaceae</taxon>
        <taxon>BOP clade</taxon>
        <taxon>Pooideae</taxon>
        <taxon>Triticodae</taxon>
        <taxon>Triticeae</taxon>
        <taxon>Triticinae</taxon>
        <taxon>Triticum</taxon>
    </lineage>
</organism>
<accession>A0A8R7QKK0</accession>
<feature type="compositionally biased region" description="Basic residues" evidence="1">
    <location>
        <begin position="60"/>
        <end position="84"/>
    </location>
</feature>
<dbReference type="EnsemblPlants" id="TuG1812G0500005116.01.T01">
    <property type="protein sequence ID" value="TuG1812G0500005116.01.T01"/>
    <property type="gene ID" value="TuG1812G0500005116.01"/>
</dbReference>
<evidence type="ECO:0000313" key="3">
    <source>
        <dbReference type="Proteomes" id="UP000015106"/>
    </source>
</evidence>
<evidence type="ECO:0000313" key="2">
    <source>
        <dbReference type="EnsemblPlants" id="TuG1812G0500005116.01.T01"/>
    </source>
</evidence>
<reference evidence="2" key="3">
    <citation type="submission" date="2022-06" db="UniProtKB">
        <authorList>
            <consortium name="EnsemblPlants"/>
        </authorList>
    </citation>
    <scope>IDENTIFICATION</scope>
</reference>
<reference evidence="2" key="2">
    <citation type="submission" date="2018-03" db="EMBL/GenBank/DDBJ databases">
        <title>The Triticum urartu genome reveals the dynamic nature of wheat genome evolution.</title>
        <authorList>
            <person name="Ling H."/>
            <person name="Ma B."/>
            <person name="Shi X."/>
            <person name="Liu H."/>
            <person name="Dong L."/>
            <person name="Sun H."/>
            <person name="Cao Y."/>
            <person name="Gao Q."/>
            <person name="Zheng S."/>
            <person name="Li Y."/>
            <person name="Yu Y."/>
            <person name="Du H."/>
            <person name="Qi M."/>
            <person name="Li Y."/>
            <person name="Yu H."/>
            <person name="Cui Y."/>
            <person name="Wang N."/>
            <person name="Chen C."/>
            <person name="Wu H."/>
            <person name="Zhao Y."/>
            <person name="Zhang J."/>
            <person name="Li Y."/>
            <person name="Zhou W."/>
            <person name="Zhang B."/>
            <person name="Hu W."/>
            <person name="Eijk M."/>
            <person name="Tang J."/>
            <person name="Witsenboer H."/>
            <person name="Zhao S."/>
            <person name="Li Z."/>
            <person name="Zhang A."/>
            <person name="Wang D."/>
            <person name="Liang C."/>
        </authorList>
    </citation>
    <scope>NUCLEOTIDE SEQUENCE [LARGE SCALE GENOMIC DNA]</scope>
    <source>
        <strain evidence="2">cv. G1812</strain>
    </source>
</reference>
<keyword evidence="3" id="KW-1185">Reference proteome</keyword>
<feature type="region of interest" description="Disordered" evidence="1">
    <location>
        <begin position="51"/>
        <end position="84"/>
    </location>
</feature>
<dbReference type="AlphaFoldDB" id="A0A8R7QKK0"/>
<proteinExistence type="predicted"/>
<evidence type="ECO:0000256" key="1">
    <source>
        <dbReference type="SAM" id="MobiDB-lite"/>
    </source>
</evidence>
<protein>
    <submittedName>
        <fullName evidence="2">Uncharacterized protein</fullName>
    </submittedName>
</protein>
<name>A0A8R7QKK0_TRIUA</name>
<reference evidence="3" key="1">
    <citation type="journal article" date="2013" name="Nature">
        <title>Draft genome of the wheat A-genome progenitor Triticum urartu.</title>
        <authorList>
            <person name="Ling H.Q."/>
            <person name="Zhao S."/>
            <person name="Liu D."/>
            <person name="Wang J."/>
            <person name="Sun H."/>
            <person name="Zhang C."/>
            <person name="Fan H."/>
            <person name="Li D."/>
            <person name="Dong L."/>
            <person name="Tao Y."/>
            <person name="Gao C."/>
            <person name="Wu H."/>
            <person name="Li Y."/>
            <person name="Cui Y."/>
            <person name="Guo X."/>
            <person name="Zheng S."/>
            <person name="Wang B."/>
            <person name="Yu K."/>
            <person name="Liang Q."/>
            <person name="Yang W."/>
            <person name="Lou X."/>
            <person name="Chen J."/>
            <person name="Feng M."/>
            <person name="Jian J."/>
            <person name="Zhang X."/>
            <person name="Luo G."/>
            <person name="Jiang Y."/>
            <person name="Liu J."/>
            <person name="Wang Z."/>
            <person name="Sha Y."/>
            <person name="Zhang B."/>
            <person name="Wu H."/>
            <person name="Tang D."/>
            <person name="Shen Q."/>
            <person name="Xue P."/>
            <person name="Zou S."/>
            <person name="Wang X."/>
            <person name="Liu X."/>
            <person name="Wang F."/>
            <person name="Yang Y."/>
            <person name="An X."/>
            <person name="Dong Z."/>
            <person name="Zhang K."/>
            <person name="Zhang X."/>
            <person name="Luo M.C."/>
            <person name="Dvorak J."/>
            <person name="Tong Y."/>
            <person name="Wang J."/>
            <person name="Yang H."/>
            <person name="Li Z."/>
            <person name="Wang D."/>
            <person name="Zhang A."/>
            <person name="Wang J."/>
        </authorList>
    </citation>
    <scope>NUCLEOTIDE SEQUENCE</scope>
    <source>
        <strain evidence="3">cv. G1812</strain>
    </source>
</reference>